<gene>
    <name evidence="1" type="ORF">H8R25_03950</name>
</gene>
<protein>
    <submittedName>
        <fullName evidence="1">Uncharacterized protein</fullName>
    </submittedName>
</protein>
<comment type="caution">
    <text evidence="1">The sequence shown here is derived from an EMBL/GenBank/DDBJ whole genome shotgun (WGS) entry which is preliminary data.</text>
</comment>
<dbReference type="Proteomes" id="UP000641454">
    <property type="component" value="Unassembled WGS sequence"/>
</dbReference>
<proteinExistence type="predicted"/>
<evidence type="ECO:0000313" key="2">
    <source>
        <dbReference type="Proteomes" id="UP000641454"/>
    </source>
</evidence>
<organism evidence="1 2">
    <name type="scientific">Flavobacterium muglaense</name>
    <dbReference type="NCBI Taxonomy" id="2764716"/>
    <lineage>
        <taxon>Bacteria</taxon>
        <taxon>Pseudomonadati</taxon>
        <taxon>Bacteroidota</taxon>
        <taxon>Flavobacteriia</taxon>
        <taxon>Flavobacteriales</taxon>
        <taxon>Flavobacteriaceae</taxon>
        <taxon>Flavobacterium</taxon>
    </lineage>
</organism>
<dbReference type="EMBL" id="JACRUL010000005">
    <property type="protein sequence ID" value="MBC5843591.1"/>
    <property type="molecule type" value="Genomic_DNA"/>
</dbReference>
<dbReference type="RefSeq" id="WP_187017262.1">
    <property type="nucleotide sequence ID" value="NZ_JACRUK010000005.1"/>
</dbReference>
<reference evidence="1 2" key="1">
    <citation type="submission" date="2020-08" db="EMBL/GenBank/DDBJ databases">
        <title>Description of novel Flavobacterium F-392 isolate.</title>
        <authorList>
            <person name="Saticioglu I.B."/>
            <person name="Duman M."/>
            <person name="Altun S."/>
        </authorList>
    </citation>
    <scope>NUCLEOTIDE SEQUENCE [LARGE SCALE GENOMIC DNA]</scope>
    <source>
        <strain evidence="1 2">F-392</strain>
    </source>
</reference>
<dbReference type="AlphaFoldDB" id="A0A923MXJ2"/>
<keyword evidence="2" id="KW-1185">Reference proteome</keyword>
<dbReference type="SUPFAM" id="SSF53756">
    <property type="entry name" value="UDP-Glycosyltransferase/glycogen phosphorylase"/>
    <property type="match status" value="1"/>
</dbReference>
<sequence length="406" mass="46589">MKILIIVQDLRVSGTSEGIVSRSFIGKLSHLYPNAVLDVHYFMYYKHEYDKEILPVNSITEYLIKRKPSFLLKITNAIYRRVFTKSLYKLFLLNQYKKAISKINADAYDLVFVRSAGLEYETILGLEGLPILSKAIINFHDPFPLFFDSSGTGPLTEKDLIDFKSMYSVVQKAFRCTTPSHLLSKDLQLIYGNQKKFYTLPHQYDKHVFDLSKVTQVRKKQKPISISYHGGLQFGRNIDILIDAYISLIRKNKLILEQSELVLRLKSSENNRLKEKYKVFDTIHILDSLDFSNSANEQKEEADIIVLIESVLDYSNILLGKAPLVASLDKPVLALLPKVCELRTIINDDKYMATSNDQNDIAIKLEALIITTLDKKEISAAFGNYFSDVQFNDNIDFIINLEPFKN</sequence>
<evidence type="ECO:0000313" key="1">
    <source>
        <dbReference type="EMBL" id="MBC5843591.1"/>
    </source>
</evidence>
<accession>A0A923MXJ2</accession>
<name>A0A923MXJ2_9FLAO</name>